<keyword evidence="1" id="KW-0812">Transmembrane</keyword>
<dbReference type="EMBL" id="WJXA01000151">
    <property type="protein sequence ID" value="KAF7115341.1"/>
    <property type="molecule type" value="Genomic_DNA"/>
</dbReference>
<reference evidence="2" key="1">
    <citation type="submission" date="2019-11" db="EMBL/GenBank/DDBJ databases">
        <authorList>
            <person name="Liu Y."/>
            <person name="Hou J."/>
            <person name="Li T.-Q."/>
            <person name="Guan C.-H."/>
            <person name="Wu X."/>
            <person name="Wu H.-Z."/>
            <person name="Ling F."/>
            <person name="Zhang R."/>
            <person name="Shi X.-G."/>
            <person name="Ren J.-P."/>
            <person name="Chen E.-F."/>
            <person name="Sun J.-M."/>
        </authorList>
    </citation>
    <scope>NUCLEOTIDE SEQUENCE</scope>
    <source>
        <strain evidence="2">Adult_tree_wgs_1</strain>
        <tissue evidence="2">Leaves</tissue>
    </source>
</reference>
<proteinExistence type="predicted"/>
<comment type="caution">
    <text evidence="2">The sequence shown here is derived from an EMBL/GenBank/DDBJ whole genome shotgun (WGS) entry which is preliminary data.</text>
</comment>
<dbReference type="Proteomes" id="UP000626092">
    <property type="component" value="Unassembled WGS sequence"/>
</dbReference>
<keyword evidence="3" id="KW-1185">Reference proteome</keyword>
<feature type="transmembrane region" description="Helical" evidence="1">
    <location>
        <begin position="132"/>
        <end position="152"/>
    </location>
</feature>
<name>A0A834L5F5_RHOSS</name>
<evidence type="ECO:0000256" key="1">
    <source>
        <dbReference type="SAM" id="Phobius"/>
    </source>
</evidence>
<organism evidence="2 3">
    <name type="scientific">Rhododendron simsii</name>
    <name type="common">Sims's rhododendron</name>
    <dbReference type="NCBI Taxonomy" id="118357"/>
    <lineage>
        <taxon>Eukaryota</taxon>
        <taxon>Viridiplantae</taxon>
        <taxon>Streptophyta</taxon>
        <taxon>Embryophyta</taxon>
        <taxon>Tracheophyta</taxon>
        <taxon>Spermatophyta</taxon>
        <taxon>Magnoliopsida</taxon>
        <taxon>eudicotyledons</taxon>
        <taxon>Gunneridae</taxon>
        <taxon>Pentapetalae</taxon>
        <taxon>asterids</taxon>
        <taxon>Ericales</taxon>
        <taxon>Ericaceae</taxon>
        <taxon>Ericoideae</taxon>
        <taxon>Rhodoreae</taxon>
        <taxon>Rhododendron</taxon>
    </lineage>
</organism>
<protein>
    <submittedName>
        <fullName evidence="2">Uncharacterized protein</fullName>
    </submittedName>
</protein>
<gene>
    <name evidence="2" type="ORF">RHSIM_RhsimUnG0058700</name>
</gene>
<sequence>MMKEILLCSANFKNSLSDRRVLLYLNDCECGRKYCRENAAYLVKNQFKKVGMNELDGIDVYNFLHMARTSSKQEETTSACLGAEIDYLELEFDIAEWAMSPEQSSDKPIFEDIYEFQDDLENQMVDVGRPGALVAMSWWMIGGLPCIGIALFDEL</sequence>
<accession>A0A834L5F5</accession>
<evidence type="ECO:0000313" key="3">
    <source>
        <dbReference type="Proteomes" id="UP000626092"/>
    </source>
</evidence>
<evidence type="ECO:0000313" key="2">
    <source>
        <dbReference type="EMBL" id="KAF7115341.1"/>
    </source>
</evidence>
<keyword evidence="1" id="KW-1133">Transmembrane helix</keyword>
<dbReference type="AlphaFoldDB" id="A0A834L5F5"/>
<keyword evidence="1" id="KW-0472">Membrane</keyword>
<dbReference type="OrthoDB" id="10632364at2759"/>